<proteinExistence type="predicted"/>
<reference evidence="2" key="2">
    <citation type="submission" date="2022-01" db="EMBL/GenBank/DDBJ databases">
        <authorList>
            <person name="Yamashiro T."/>
            <person name="Shiraishi A."/>
            <person name="Satake H."/>
            <person name="Nakayama K."/>
        </authorList>
    </citation>
    <scope>NUCLEOTIDE SEQUENCE</scope>
</reference>
<dbReference type="Proteomes" id="UP001151760">
    <property type="component" value="Unassembled WGS sequence"/>
</dbReference>
<name>A0ABQ5D109_9ASTR</name>
<evidence type="ECO:0000259" key="1">
    <source>
        <dbReference type="Pfam" id="PF22936"/>
    </source>
</evidence>
<evidence type="ECO:0000313" key="2">
    <source>
        <dbReference type="EMBL" id="GJT33030.1"/>
    </source>
</evidence>
<accession>A0ABQ5D109</accession>
<reference evidence="2" key="1">
    <citation type="journal article" date="2022" name="Int. J. Mol. Sci.">
        <title>Draft Genome of Tanacetum Coccineum: Genomic Comparison of Closely Related Tanacetum-Family Plants.</title>
        <authorList>
            <person name="Yamashiro T."/>
            <person name="Shiraishi A."/>
            <person name="Nakayama K."/>
            <person name="Satake H."/>
        </authorList>
    </citation>
    <scope>NUCLEOTIDE SEQUENCE</scope>
</reference>
<keyword evidence="3" id="KW-1185">Reference proteome</keyword>
<feature type="domain" description="Retrovirus-related Pol polyprotein from transposon TNT 1-94-like beta-barrel" evidence="1">
    <location>
        <begin position="24"/>
        <end position="96"/>
    </location>
</feature>
<comment type="caution">
    <text evidence="2">The sequence shown here is derived from an EMBL/GenBank/DDBJ whole genome shotgun (WGS) entry which is preliminary data.</text>
</comment>
<gene>
    <name evidence="2" type="ORF">Tco_0923449</name>
</gene>
<protein>
    <recommendedName>
        <fullName evidence="1">Retrovirus-related Pol polyprotein from transposon TNT 1-94-like beta-barrel domain-containing protein</fullName>
    </recommendedName>
</protein>
<dbReference type="EMBL" id="BQNB010014842">
    <property type="protein sequence ID" value="GJT33030.1"/>
    <property type="molecule type" value="Genomic_DNA"/>
</dbReference>
<dbReference type="InterPro" id="IPR054722">
    <property type="entry name" value="PolX-like_BBD"/>
</dbReference>
<dbReference type="Pfam" id="PF22936">
    <property type="entry name" value="Pol_BBD"/>
    <property type="match status" value="1"/>
</dbReference>
<sequence>MGIRSFYCSIFFPCQFQVVQIVLWYPDLGYFKHMTGQRSQLINFVSKFLGTVRFENDQIAKIIGYGDYHHGNFTISQVYYVEGLGHNLFFVGQFCDSDLEVAFLKHTCYVQNLDGDDLLSGSRDINLYTISLDDTLKSSLICLVRGLSKLKFEKDHLCSAYSLGKSKKSSHKPIADDTNQEKLYLLHMDLCRPMRVES</sequence>
<evidence type="ECO:0000313" key="3">
    <source>
        <dbReference type="Proteomes" id="UP001151760"/>
    </source>
</evidence>
<organism evidence="2 3">
    <name type="scientific">Tanacetum coccineum</name>
    <dbReference type="NCBI Taxonomy" id="301880"/>
    <lineage>
        <taxon>Eukaryota</taxon>
        <taxon>Viridiplantae</taxon>
        <taxon>Streptophyta</taxon>
        <taxon>Embryophyta</taxon>
        <taxon>Tracheophyta</taxon>
        <taxon>Spermatophyta</taxon>
        <taxon>Magnoliopsida</taxon>
        <taxon>eudicotyledons</taxon>
        <taxon>Gunneridae</taxon>
        <taxon>Pentapetalae</taxon>
        <taxon>asterids</taxon>
        <taxon>campanulids</taxon>
        <taxon>Asterales</taxon>
        <taxon>Asteraceae</taxon>
        <taxon>Asteroideae</taxon>
        <taxon>Anthemideae</taxon>
        <taxon>Anthemidinae</taxon>
        <taxon>Tanacetum</taxon>
    </lineage>
</organism>